<organism evidence="1 2">
    <name type="scientific">Smallanthus sonchifolius</name>
    <dbReference type="NCBI Taxonomy" id="185202"/>
    <lineage>
        <taxon>Eukaryota</taxon>
        <taxon>Viridiplantae</taxon>
        <taxon>Streptophyta</taxon>
        <taxon>Embryophyta</taxon>
        <taxon>Tracheophyta</taxon>
        <taxon>Spermatophyta</taxon>
        <taxon>Magnoliopsida</taxon>
        <taxon>eudicotyledons</taxon>
        <taxon>Gunneridae</taxon>
        <taxon>Pentapetalae</taxon>
        <taxon>asterids</taxon>
        <taxon>campanulids</taxon>
        <taxon>Asterales</taxon>
        <taxon>Asteraceae</taxon>
        <taxon>Asteroideae</taxon>
        <taxon>Heliantheae alliance</taxon>
        <taxon>Millerieae</taxon>
        <taxon>Smallanthus</taxon>
    </lineage>
</organism>
<proteinExistence type="predicted"/>
<reference evidence="1 2" key="2">
    <citation type="journal article" date="2022" name="Mol. Ecol. Resour.">
        <title>The genomes of chicory, endive, great burdock and yacon provide insights into Asteraceae paleo-polyploidization history and plant inulin production.</title>
        <authorList>
            <person name="Fan W."/>
            <person name="Wang S."/>
            <person name="Wang H."/>
            <person name="Wang A."/>
            <person name="Jiang F."/>
            <person name="Liu H."/>
            <person name="Zhao H."/>
            <person name="Xu D."/>
            <person name="Zhang Y."/>
        </authorList>
    </citation>
    <scope>NUCLEOTIDE SEQUENCE [LARGE SCALE GENOMIC DNA]</scope>
    <source>
        <strain evidence="2">cv. Yunnan</strain>
        <tissue evidence="1">Leaves</tissue>
    </source>
</reference>
<name>A0ACB9FT80_9ASTR</name>
<gene>
    <name evidence="1" type="ORF">L1987_48715</name>
</gene>
<protein>
    <submittedName>
        <fullName evidence="1">Uncharacterized protein</fullName>
    </submittedName>
</protein>
<accession>A0ACB9FT80</accession>
<evidence type="ECO:0000313" key="2">
    <source>
        <dbReference type="Proteomes" id="UP001056120"/>
    </source>
</evidence>
<evidence type="ECO:0000313" key="1">
    <source>
        <dbReference type="EMBL" id="KAI3774171.1"/>
    </source>
</evidence>
<keyword evidence="2" id="KW-1185">Reference proteome</keyword>
<dbReference type="Proteomes" id="UP001056120">
    <property type="component" value="Linkage Group LG16"/>
</dbReference>
<comment type="caution">
    <text evidence="1">The sequence shown here is derived from an EMBL/GenBank/DDBJ whole genome shotgun (WGS) entry which is preliminary data.</text>
</comment>
<reference evidence="2" key="1">
    <citation type="journal article" date="2022" name="Mol. Ecol. Resour.">
        <title>The genomes of chicory, endive, great burdock and yacon provide insights into Asteraceae palaeo-polyploidization history and plant inulin production.</title>
        <authorList>
            <person name="Fan W."/>
            <person name="Wang S."/>
            <person name="Wang H."/>
            <person name="Wang A."/>
            <person name="Jiang F."/>
            <person name="Liu H."/>
            <person name="Zhao H."/>
            <person name="Xu D."/>
            <person name="Zhang Y."/>
        </authorList>
    </citation>
    <scope>NUCLEOTIDE SEQUENCE [LARGE SCALE GENOMIC DNA]</scope>
    <source>
        <strain evidence="2">cv. Yunnan</strain>
    </source>
</reference>
<sequence>MAPSCRSFIQNMRFILHRISPFNRHLHLLSVVSNAEGFNPSFANPQVYVIWLLLSFEVEYTDHSGLWSSSYCICRSS</sequence>
<dbReference type="EMBL" id="CM042033">
    <property type="protein sequence ID" value="KAI3774171.1"/>
    <property type="molecule type" value="Genomic_DNA"/>
</dbReference>